<keyword evidence="1" id="KW-1133">Transmembrane helix</keyword>
<dbReference type="Proteomes" id="UP000199138">
    <property type="component" value="Unassembled WGS sequence"/>
</dbReference>
<organism evidence="2 3">
    <name type="scientific">Pustulibacterium marinum</name>
    <dbReference type="NCBI Taxonomy" id="1224947"/>
    <lineage>
        <taxon>Bacteria</taxon>
        <taxon>Pseudomonadati</taxon>
        <taxon>Bacteroidota</taxon>
        <taxon>Flavobacteriia</taxon>
        <taxon>Flavobacteriales</taxon>
        <taxon>Flavobacteriaceae</taxon>
        <taxon>Pustulibacterium</taxon>
    </lineage>
</organism>
<sequence length="34" mass="3851">MSQKINFKNLVVLSFSIVTLSFGMYNLIETVISL</sequence>
<keyword evidence="1" id="KW-0812">Transmembrane</keyword>
<feature type="transmembrane region" description="Helical" evidence="1">
    <location>
        <begin position="7"/>
        <end position="28"/>
    </location>
</feature>
<evidence type="ECO:0000313" key="3">
    <source>
        <dbReference type="Proteomes" id="UP000199138"/>
    </source>
</evidence>
<proteinExistence type="predicted"/>
<gene>
    <name evidence="2" type="ORF">SAMN05216480_10884</name>
</gene>
<name>A0A1I7HBH5_9FLAO</name>
<accession>A0A1I7HBH5</accession>
<dbReference type="AlphaFoldDB" id="A0A1I7HBH5"/>
<protein>
    <submittedName>
        <fullName evidence="2">Uncharacterized protein</fullName>
    </submittedName>
</protein>
<evidence type="ECO:0000256" key="1">
    <source>
        <dbReference type="SAM" id="Phobius"/>
    </source>
</evidence>
<dbReference type="EMBL" id="FPBK01000008">
    <property type="protein sequence ID" value="SFU58065.1"/>
    <property type="molecule type" value="Genomic_DNA"/>
</dbReference>
<keyword evidence="3" id="KW-1185">Reference proteome</keyword>
<evidence type="ECO:0000313" key="2">
    <source>
        <dbReference type="EMBL" id="SFU58065.1"/>
    </source>
</evidence>
<reference evidence="2 3" key="1">
    <citation type="submission" date="2016-10" db="EMBL/GenBank/DDBJ databases">
        <authorList>
            <person name="de Groot N.N."/>
        </authorList>
    </citation>
    <scope>NUCLEOTIDE SEQUENCE [LARGE SCALE GENOMIC DNA]</scope>
    <source>
        <strain evidence="2 3">CGMCC 1.12333</strain>
    </source>
</reference>
<keyword evidence="1" id="KW-0472">Membrane</keyword>